<dbReference type="Proteomes" id="UP000239800">
    <property type="component" value="Unassembled WGS sequence"/>
</dbReference>
<name>A0A2S7KPN9_9FLAO</name>
<evidence type="ECO:0000313" key="3">
    <source>
        <dbReference type="Proteomes" id="UP000239800"/>
    </source>
</evidence>
<comment type="caution">
    <text evidence="2">The sequence shown here is derived from an EMBL/GenBank/DDBJ whole genome shotgun (WGS) entry which is preliminary data.</text>
</comment>
<keyword evidence="1" id="KW-0732">Signal</keyword>
<dbReference type="OrthoDB" id="1251983at2"/>
<protein>
    <submittedName>
        <fullName evidence="2">Uncharacterized protein</fullName>
    </submittedName>
</protein>
<dbReference type="AlphaFoldDB" id="A0A2S7KPN9"/>
<proteinExistence type="predicted"/>
<feature type="chain" id="PRO_5015497100" evidence="1">
    <location>
        <begin position="20"/>
        <end position="76"/>
    </location>
</feature>
<reference evidence="2 3" key="1">
    <citation type="submission" date="2016-11" db="EMBL/GenBank/DDBJ databases">
        <title>Trade-off between light-utilization and light-protection in marine flavobacteria.</title>
        <authorList>
            <person name="Kumagai Y."/>
        </authorList>
    </citation>
    <scope>NUCLEOTIDE SEQUENCE [LARGE SCALE GENOMIC DNA]</scope>
    <source>
        <strain evidence="2 3">NBRC 107741</strain>
    </source>
</reference>
<evidence type="ECO:0000256" key="1">
    <source>
        <dbReference type="SAM" id="SignalP"/>
    </source>
</evidence>
<evidence type="ECO:0000313" key="2">
    <source>
        <dbReference type="EMBL" id="PQB04581.1"/>
    </source>
</evidence>
<sequence>MKNLVIALGILLVIPSSFSQVGINATDPQRTIDVNGMLRVRDLVLTTNYEKNNNSGSFELFYNGTLQCWGVINNTK</sequence>
<organism evidence="2 3">
    <name type="scientific">Aureitalea marina</name>
    <dbReference type="NCBI Taxonomy" id="930804"/>
    <lineage>
        <taxon>Bacteria</taxon>
        <taxon>Pseudomonadati</taxon>
        <taxon>Bacteroidota</taxon>
        <taxon>Flavobacteriia</taxon>
        <taxon>Flavobacteriales</taxon>
        <taxon>Flavobacteriaceae</taxon>
        <taxon>Aureitalea</taxon>
    </lineage>
</organism>
<accession>A0A2S7KPN9</accession>
<keyword evidence="3" id="KW-1185">Reference proteome</keyword>
<dbReference type="EMBL" id="MQUB01000001">
    <property type="protein sequence ID" value="PQB04581.1"/>
    <property type="molecule type" value="Genomic_DNA"/>
</dbReference>
<dbReference type="RefSeq" id="WP_104812509.1">
    <property type="nucleotide sequence ID" value="NZ_MQUB01000001.1"/>
</dbReference>
<feature type="signal peptide" evidence="1">
    <location>
        <begin position="1"/>
        <end position="19"/>
    </location>
</feature>
<gene>
    <name evidence="2" type="ORF">BST85_06465</name>
</gene>